<dbReference type="Pfam" id="PF17667">
    <property type="entry name" value="Pkinase_fungal"/>
    <property type="match status" value="2"/>
</dbReference>
<comment type="caution">
    <text evidence="3">The sequence shown here is derived from an EMBL/GenBank/DDBJ whole genome shotgun (WGS) entry which is preliminary data.</text>
</comment>
<evidence type="ECO:0000313" key="4">
    <source>
        <dbReference type="Proteomes" id="UP000290288"/>
    </source>
</evidence>
<reference evidence="3 4" key="1">
    <citation type="submission" date="2019-01" db="EMBL/GenBank/DDBJ databases">
        <title>Draft genome sequence of Psathyrella aberdarensis IHI B618.</title>
        <authorList>
            <person name="Buettner E."/>
            <person name="Kellner H."/>
        </authorList>
    </citation>
    <scope>NUCLEOTIDE SEQUENCE [LARGE SCALE GENOMIC DNA]</scope>
    <source>
        <strain evidence="3 4">IHI B618</strain>
    </source>
</reference>
<sequence length="717" mass="79592">MYFADSSSSDSVYSISTTQENRDRLRNVVCQDLGNTIPEANSSWVESLYQDLSTPAAIKKYLDGDDEYRNGRWTRIPEAPSVVTDLHDPIRHIINCIIARLGLTQESEAREAIVCQLERQCEDESEQPTPPGILIRATGPSFSSPTDSYVGFSNVAACLSVELDSGAKEIWGHLVQMTEYAKNIFVQQPNRCFVRSMMVTECQAQFFHFDRSGAQYSPLFNIHDKPETFIRLILGLASTNEYTLGFDTSVCWATSPNGTKTSGSLKTVGRDNKIVTYNLAIDDGPIARGSLLGRGTTCWVAKNDQGDRFIIKDYWVADNQTPEFELLEEAKGLRGVCQIVSYEDNRARTRDFRGDTTNLGKGAFKNRTSIRIVMKAYGPSIENFTSIDQLLGALRDAIAAHKALLSRNIIHRDVSPNNILLGEDGATEGDRGVMIDLDHALRSGGLASEVLVDSKTGTRLFQPLLALRSGQFLPEYVPLYDYLDDLEAFFWVFAYLVLTYKPNGDQMPQNPFLEETKMGWLRDPLSAYFSKRCFLDSPTIDYELRHAIDSGWGIIFEDLFLGFHTFTRELNDQKTKLVYKVKVDDHYAHVLSLFDNALEKIKGSGCETLPGPSNPPQHDSASFSANSADAASGSTSVATSDISVKGVPLGDKSVASRLDAKLIYTSVSSSSSHLSASPAEPTKLPSRPKRRSDEVELDDELPEESKRRCRPVSSSSE</sequence>
<evidence type="ECO:0000256" key="1">
    <source>
        <dbReference type="SAM" id="MobiDB-lite"/>
    </source>
</evidence>
<dbReference type="InterPro" id="IPR040976">
    <property type="entry name" value="Pkinase_fungal"/>
</dbReference>
<name>A0A4Q2DCK0_9AGAR</name>
<gene>
    <name evidence="3" type="ORF">EST38_g8401</name>
</gene>
<dbReference type="PANTHER" id="PTHR38248">
    <property type="entry name" value="FUNK1 6"/>
    <property type="match status" value="1"/>
</dbReference>
<dbReference type="STRING" id="2316362.A0A4Q2DCK0"/>
<dbReference type="InterPro" id="IPR011009">
    <property type="entry name" value="Kinase-like_dom_sf"/>
</dbReference>
<keyword evidence="4" id="KW-1185">Reference proteome</keyword>
<dbReference type="PROSITE" id="PS00109">
    <property type="entry name" value="PROTEIN_KINASE_TYR"/>
    <property type="match status" value="1"/>
</dbReference>
<dbReference type="Proteomes" id="UP000290288">
    <property type="component" value="Unassembled WGS sequence"/>
</dbReference>
<feature type="region of interest" description="Disordered" evidence="1">
    <location>
        <begin position="605"/>
        <end position="637"/>
    </location>
</feature>
<dbReference type="GO" id="GO:0004672">
    <property type="term" value="F:protein kinase activity"/>
    <property type="evidence" value="ECO:0007669"/>
    <property type="project" value="InterPro"/>
</dbReference>
<dbReference type="InterPro" id="IPR008266">
    <property type="entry name" value="Tyr_kinase_AS"/>
</dbReference>
<dbReference type="PANTHER" id="PTHR38248:SF2">
    <property type="entry name" value="FUNK1 11"/>
    <property type="match status" value="1"/>
</dbReference>
<protein>
    <recommendedName>
        <fullName evidence="2">Fungal-type protein kinase domain-containing protein</fullName>
    </recommendedName>
</protein>
<dbReference type="Gene3D" id="1.10.510.10">
    <property type="entry name" value="Transferase(Phosphotransferase) domain 1"/>
    <property type="match status" value="1"/>
</dbReference>
<evidence type="ECO:0000259" key="2">
    <source>
        <dbReference type="Pfam" id="PF17667"/>
    </source>
</evidence>
<dbReference type="SUPFAM" id="SSF56112">
    <property type="entry name" value="Protein kinase-like (PK-like)"/>
    <property type="match status" value="1"/>
</dbReference>
<feature type="region of interest" description="Disordered" evidence="1">
    <location>
        <begin position="666"/>
        <end position="717"/>
    </location>
</feature>
<dbReference type="AlphaFoldDB" id="A0A4Q2DCK0"/>
<organism evidence="3 4">
    <name type="scientific">Candolleomyces aberdarensis</name>
    <dbReference type="NCBI Taxonomy" id="2316362"/>
    <lineage>
        <taxon>Eukaryota</taxon>
        <taxon>Fungi</taxon>
        <taxon>Dikarya</taxon>
        <taxon>Basidiomycota</taxon>
        <taxon>Agaricomycotina</taxon>
        <taxon>Agaricomycetes</taxon>
        <taxon>Agaricomycetidae</taxon>
        <taxon>Agaricales</taxon>
        <taxon>Agaricineae</taxon>
        <taxon>Psathyrellaceae</taxon>
        <taxon>Candolleomyces</taxon>
    </lineage>
</organism>
<feature type="compositionally biased region" description="Low complexity" evidence="1">
    <location>
        <begin position="620"/>
        <end position="636"/>
    </location>
</feature>
<feature type="domain" description="Fungal-type protein kinase" evidence="2">
    <location>
        <begin position="360"/>
        <end position="496"/>
    </location>
</feature>
<dbReference type="EMBL" id="SDEE01000339">
    <property type="protein sequence ID" value="RXW17450.1"/>
    <property type="molecule type" value="Genomic_DNA"/>
</dbReference>
<feature type="compositionally biased region" description="Low complexity" evidence="1">
    <location>
        <begin position="666"/>
        <end position="677"/>
    </location>
</feature>
<evidence type="ECO:0000313" key="3">
    <source>
        <dbReference type="EMBL" id="RXW17450.1"/>
    </source>
</evidence>
<proteinExistence type="predicted"/>
<dbReference type="OrthoDB" id="2749836at2759"/>
<accession>A0A4Q2DCK0</accession>
<feature type="domain" description="Fungal-type protein kinase" evidence="2">
    <location>
        <begin position="144"/>
        <end position="346"/>
    </location>
</feature>